<dbReference type="Proteomes" id="UP000315201">
    <property type="component" value="Chromosome"/>
</dbReference>
<evidence type="ECO:0000313" key="2">
    <source>
        <dbReference type="Proteomes" id="UP000315201"/>
    </source>
</evidence>
<reference evidence="1 2" key="1">
    <citation type="submission" date="2019-06" db="EMBL/GenBank/DDBJ databases">
        <title>Mycoplasma nasistruthionis sp. nov. str Ms03.</title>
        <authorList>
            <person name="Botes A."/>
        </authorList>
    </citation>
    <scope>NUCLEOTIDE SEQUENCE [LARGE SCALE GENOMIC DNA]</scope>
    <source>
        <strain evidence="1 2">Ms03</strain>
    </source>
</reference>
<protein>
    <submittedName>
        <fullName evidence="1">S8/S53 family peptidase</fullName>
    </submittedName>
</protein>
<dbReference type="AlphaFoldDB" id="A0A4Y6I736"/>
<gene>
    <name evidence="1" type="ORF">FIV53_02810</name>
</gene>
<proteinExistence type="predicted"/>
<evidence type="ECO:0000313" key="1">
    <source>
        <dbReference type="EMBL" id="QDF65202.1"/>
    </source>
</evidence>
<sequence length="191" mass="22249">MIKFVTFCSIFSFSVFQLSAVNLKHNEDSKNTPYWQFLDKYFKEMKVLDRIQEINNNEVNIIKNNNPGLNVGIIETGNDKNNYDNWIKNIKPGTKEGNINYLYFNDQWDSNIKKHGATVATIIGGEIGVNKNAQIFYAKYNEKKLSEILETFAKNNVKLINCSFGMHAPFYYKWVREKIVIPVQIMNKKMV</sequence>
<accession>A0A4Y6I736</accession>
<dbReference type="GO" id="GO:0006508">
    <property type="term" value="P:proteolysis"/>
    <property type="evidence" value="ECO:0007669"/>
    <property type="project" value="InterPro"/>
</dbReference>
<dbReference type="SUPFAM" id="SSF52743">
    <property type="entry name" value="Subtilisin-like"/>
    <property type="match status" value="1"/>
</dbReference>
<organism evidence="1 2">
    <name type="scientific">Mycoplasma nasistruthionis</name>
    <dbReference type="NCBI Taxonomy" id="353852"/>
    <lineage>
        <taxon>Bacteria</taxon>
        <taxon>Bacillati</taxon>
        <taxon>Mycoplasmatota</taxon>
        <taxon>Mollicutes</taxon>
        <taxon>Mycoplasmataceae</taxon>
        <taxon>Mycoplasma</taxon>
    </lineage>
</organism>
<dbReference type="Gene3D" id="3.40.50.200">
    <property type="entry name" value="Peptidase S8/S53 domain"/>
    <property type="match status" value="1"/>
</dbReference>
<name>A0A4Y6I736_9MOLU</name>
<keyword evidence="2" id="KW-1185">Reference proteome</keyword>
<dbReference type="EMBL" id="CP041147">
    <property type="protein sequence ID" value="QDF65202.1"/>
    <property type="molecule type" value="Genomic_DNA"/>
</dbReference>
<dbReference type="InterPro" id="IPR036852">
    <property type="entry name" value="Peptidase_S8/S53_dom_sf"/>
</dbReference>
<dbReference type="CDD" id="cd00306">
    <property type="entry name" value="Peptidases_S8_S53"/>
    <property type="match status" value="1"/>
</dbReference>
<dbReference type="GO" id="GO:0004252">
    <property type="term" value="F:serine-type endopeptidase activity"/>
    <property type="evidence" value="ECO:0007669"/>
    <property type="project" value="InterPro"/>
</dbReference>